<protein>
    <submittedName>
        <fullName evidence="1">Uncharacterized protein</fullName>
    </submittedName>
</protein>
<dbReference type="Gramene" id="GBG58660">
    <property type="protein sequence ID" value="GBG58660"/>
    <property type="gene ID" value="CBR_g61"/>
</dbReference>
<evidence type="ECO:0000313" key="1">
    <source>
        <dbReference type="EMBL" id="GBG58660.1"/>
    </source>
</evidence>
<proteinExistence type="predicted"/>
<dbReference type="AlphaFoldDB" id="A0A388JLG8"/>
<comment type="caution">
    <text evidence="1">The sequence shown here is derived from an EMBL/GenBank/DDBJ whole genome shotgun (WGS) entry which is preliminary data.</text>
</comment>
<name>A0A388JLG8_CHABU</name>
<keyword evidence="2" id="KW-1185">Reference proteome</keyword>
<dbReference type="EMBL" id="BFEA01000001">
    <property type="protein sequence ID" value="GBG58660.1"/>
    <property type="molecule type" value="Genomic_DNA"/>
</dbReference>
<dbReference type="Proteomes" id="UP000265515">
    <property type="component" value="Unassembled WGS sequence"/>
</dbReference>
<gene>
    <name evidence="1" type="ORF">CBR_g61</name>
</gene>
<organism evidence="1 2">
    <name type="scientific">Chara braunii</name>
    <name type="common">Braun's stonewort</name>
    <dbReference type="NCBI Taxonomy" id="69332"/>
    <lineage>
        <taxon>Eukaryota</taxon>
        <taxon>Viridiplantae</taxon>
        <taxon>Streptophyta</taxon>
        <taxon>Charophyceae</taxon>
        <taxon>Charales</taxon>
        <taxon>Characeae</taxon>
        <taxon>Chara</taxon>
    </lineage>
</organism>
<accession>A0A388JLG8</accession>
<evidence type="ECO:0000313" key="2">
    <source>
        <dbReference type="Proteomes" id="UP000265515"/>
    </source>
</evidence>
<sequence length="218" mass="23728">MQRSVVGELNVEEAVNPILLIRTDECTKHYLSSLMCSLRLPFSLWVLSRTRFHFGVGLLHEGSPKCRYELSVAVVDDVFWNTVAADPTGVQELREIGSRGVVLARKKSCKLTQMVNDREDVVVPEAVEGKRAGDVHSNEEVGFPGNRQRAQIATGITVVGLASSANFARVIIPSDIDDDVGRPKPLPKSCNSPIDSEMVGESRVVVLAEKASSKTAVS</sequence>
<reference evidence="1 2" key="1">
    <citation type="journal article" date="2018" name="Cell">
        <title>The Chara Genome: Secondary Complexity and Implications for Plant Terrestrialization.</title>
        <authorList>
            <person name="Nishiyama T."/>
            <person name="Sakayama H."/>
            <person name="Vries J.D."/>
            <person name="Buschmann H."/>
            <person name="Saint-Marcoux D."/>
            <person name="Ullrich K.K."/>
            <person name="Haas F.B."/>
            <person name="Vanderstraeten L."/>
            <person name="Becker D."/>
            <person name="Lang D."/>
            <person name="Vosolsobe S."/>
            <person name="Rombauts S."/>
            <person name="Wilhelmsson P.K.I."/>
            <person name="Janitza P."/>
            <person name="Kern R."/>
            <person name="Heyl A."/>
            <person name="Rumpler F."/>
            <person name="Villalobos L.I.A.C."/>
            <person name="Clay J.M."/>
            <person name="Skokan R."/>
            <person name="Toyoda A."/>
            <person name="Suzuki Y."/>
            <person name="Kagoshima H."/>
            <person name="Schijlen E."/>
            <person name="Tajeshwar N."/>
            <person name="Catarino B."/>
            <person name="Hetherington A.J."/>
            <person name="Saltykova A."/>
            <person name="Bonnot C."/>
            <person name="Breuninger H."/>
            <person name="Symeonidi A."/>
            <person name="Radhakrishnan G.V."/>
            <person name="Van Nieuwerburgh F."/>
            <person name="Deforce D."/>
            <person name="Chang C."/>
            <person name="Karol K.G."/>
            <person name="Hedrich R."/>
            <person name="Ulvskov P."/>
            <person name="Glockner G."/>
            <person name="Delwiche C.F."/>
            <person name="Petrasek J."/>
            <person name="Van de Peer Y."/>
            <person name="Friml J."/>
            <person name="Beilby M."/>
            <person name="Dolan L."/>
            <person name="Kohara Y."/>
            <person name="Sugano S."/>
            <person name="Fujiyama A."/>
            <person name="Delaux P.-M."/>
            <person name="Quint M."/>
            <person name="TheiBen G."/>
            <person name="Hagemann M."/>
            <person name="Harholt J."/>
            <person name="Dunand C."/>
            <person name="Zachgo S."/>
            <person name="Langdale J."/>
            <person name="Maumus F."/>
            <person name="Straeten D.V.D."/>
            <person name="Gould S.B."/>
            <person name="Rensing S.A."/>
        </authorList>
    </citation>
    <scope>NUCLEOTIDE SEQUENCE [LARGE SCALE GENOMIC DNA]</scope>
    <source>
        <strain evidence="1 2">S276</strain>
    </source>
</reference>